<evidence type="ECO:0000313" key="4">
    <source>
        <dbReference type="Proteomes" id="UP000621510"/>
    </source>
</evidence>
<dbReference type="InterPro" id="IPR012338">
    <property type="entry name" value="Beta-lactam/transpept-like"/>
</dbReference>
<evidence type="ECO:0000259" key="2">
    <source>
        <dbReference type="Pfam" id="PF13354"/>
    </source>
</evidence>
<proteinExistence type="predicted"/>
<dbReference type="Proteomes" id="UP000621510">
    <property type="component" value="Unassembled WGS sequence"/>
</dbReference>
<sequence length="280" mass="27788">MPRTPTRGGGGSEGDGVERVNDGGPAPSALSGASGGSGLSGALADALAPVAAGSAADFSVAVLEPGSGATGAHGDGSYATASVIKVGILAALLLGAQDEERRLTAQERSYATVMIERSDNDAATALWGTIGGGCGLEAALGRLGLTDTHADDRGRWGLTHTTASDQLALLSAVFLDGSPLSARSQAYLRTLMGRVIAGQAWGVASAADGTGAGTRLKNGWMPRDATGLWVVNSIGEVTANGRPYLIAVLSAGSADQEGGVALVEQVARTAVATTAAYAAR</sequence>
<evidence type="ECO:0000313" key="3">
    <source>
        <dbReference type="EMBL" id="MBL1116803.1"/>
    </source>
</evidence>
<dbReference type="EMBL" id="JAERRG010000014">
    <property type="protein sequence ID" value="MBL1116803.1"/>
    <property type="molecule type" value="Genomic_DNA"/>
</dbReference>
<dbReference type="PANTHER" id="PTHR35333">
    <property type="entry name" value="BETA-LACTAMASE"/>
    <property type="match status" value="1"/>
</dbReference>
<feature type="domain" description="Beta-lactamase class A catalytic" evidence="2">
    <location>
        <begin position="111"/>
        <end position="249"/>
    </location>
</feature>
<reference evidence="3 4" key="1">
    <citation type="submission" date="2021-01" db="EMBL/GenBank/DDBJ databases">
        <title>WGS of actinomycetes isolated from Thailand.</title>
        <authorList>
            <person name="Thawai C."/>
        </authorList>
    </citation>
    <scope>NUCLEOTIDE SEQUENCE [LARGE SCALE GENOMIC DNA]</scope>
    <source>
        <strain evidence="3 4">CA3R110</strain>
    </source>
</reference>
<name>A0ABS1PWJ4_9ACTN</name>
<dbReference type="GO" id="GO:0016787">
    <property type="term" value="F:hydrolase activity"/>
    <property type="evidence" value="ECO:0007669"/>
    <property type="project" value="UniProtKB-KW"/>
</dbReference>
<keyword evidence="4" id="KW-1185">Reference proteome</keyword>
<feature type="compositionally biased region" description="Low complexity" evidence="1">
    <location>
        <begin position="22"/>
        <end position="32"/>
    </location>
</feature>
<feature type="region of interest" description="Disordered" evidence="1">
    <location>
        <begin position="1"/>
        <end position="35"/>
    </location>
</feature>
<organism evidence="3 4">
    <name type="scientific">Streptomyces endocoffeicus</name>
    <dbReference type="NCBI Taxonomy" id="2898945"/>
    <lineage>
        <taxon>Bacteria</taxon>
        <taxon>Bacillati</taxon>
        <taxon>Actinomycetota</taxon>
        <taxon>Actinomycetes</taxon>
        <taxon>Kitasatosporales</taxon>
        <taxon>Streptomycetaceae</taxon>
        <taxon>Streptomyces</taxon>
    </lineage>
</organism>
<dbReference type="Pfam" id="PF13354">
    <property type="entry name" value="Beta-lactamase2"/>
    <property type="match status" value="1"/>
</dbReference>
<dbReference type="PANTHER" id="PTHR35333:SF3">
    <property type="entry name" value="BETA-LACTAMASE-TYPE TRANSPEPTIDASE FOLD CONTAINING PROTEIN"/>
    <property type="match status" value="1"/>
</dbReference>
<evidence type="ECO:0000256" key="1">
    <source>
        <dbReference type="SAM" id="MobiDB-lite"/>
    </source>
</evidence>
<dbReference type="Gene3D" id="3.40.710.10">
    <property type="entry name" value="DD-peptidase/beta-lactamase superfamily"/>
    <property type="match status" value="1"/>
</dbReference>
<dbReference type="InterPro" id="IPR045155">
    <property type="entry name" value="Beta-lactam_cat"/>
</dbReference>
<gene>
    <name evidence="3" type="ORF">JK364_31105</name>
</gene>
<accession>A0ABS1PWJ4</accession>
<keyword evidence="3" id="KW-0378">Hydrolase</keyword>
<dbReference type="InterPro" id="IPR000871">
    <property type="entry name" value="Beta-lactam_class-A"/>
</dbReference>
<dbReference type="SUPFAM" id="SSF56601">
    <property type="entry name" value="beta-lactamase/transpeptidase-like"/>
    <property type="match status" value="1"/>
</dbReference>
<protein>
    <submittedName>
        <fullName evidence="3">Serine hydrolase</fullName>
    </submittedName>
</protein>
<comment type="caution">
    <text evidence="3">The sequence shown here is derived from an EMBL/GenBank/DDBJ whole genome shotgun (WGS) entry which is preliminary data.</text>
</comment>